<gene>
    <name evidence="4" type="ORF">HALLA_10785</name>
</gene>
<dbReference type="KEGG" id="hlr:HALLA_10785"/>
<evidence type="ECO:0000313" key="5">
    <source>
        <dbReference type="Proteomes" id="UP000019024"/>
    </source>
</evidence>
<reference evidence="4 5" key="1">
    <citation type="submission" date="2014-01" db="EMBL/GenBank/DDBJ databases">
        <authorList>
            <consortium name="DOE Joint Genome Institute"/>
            <person name="Anderson I."/>
            <person name="Huntemann M."/>
            <person name="Han J."/>
            <person name="Chen A."/>
            <person name="Kyrpides N."/>
            <person name="Mavromatis K."/>
            <person name="Markowitz V."/>
            <person name="Palaniappan K."/>
            <person name="Ivanova N."/>
            <person name="Schaumberg A."/>
            <person name="Pati A."/>
            <person name="Liolios K."/>
            <person name="Nordberg H.P."/>
            <person name="Cantor M.N."/>
            <person name="Hua S.X."/>
            <person name="Woyke T."/>
        </authorList>
    </citation>
    <scope>NUCLEOTIDE SEQUENCE [LARGE SCALE GENOMIC DNA]</scope>
    <source>
        <strain evidence="4 5">XH-48</strain>
    </source>
</reference>
<evidence type="ECO:0000259" key="3">
    <source>
        <dbReference type="Pfam" id="PF24035"/>
    </source>
</evidence>
<dbReference type="GeneID" id="71203769"/>
<proteinExistence type="predicted"/>
<feature type="transmembrane region" description="Helical" evidence="2">
    <location>
        <begin position="151"/>
        <end position="170"/>
    </location>
</feature>
<accession>W0JQ29</accession>
<feature type="transmembrane region" description="Helical" evidence="2">
    <location>
        <begin position="176"/>
        <end position="195"/>
    </location>
</feature>
<keyword evidence="2" id="KW-1133">Transmembrane helix</keyword>
<dbReference type="Pfam" id="PF24035">
    <property type="entry name" value="DUF7344"/>
    <property type="match status" value="1"/>
</dbReference>
<protein>
    <recommendedName>
        <fullName evidence="3">DUF7344 domain-containing protein</fullName>
    </recommendedName>
</protein>
<dbReference type="Proteomes" id="UP000019024">
    <property type="component" value="Chromosome"/>
</dbReference>
<keyword evidence="2" id="KW-0812">Transmembrane</keyword>
<organism evidence="4 5">
    <name type="scientific">Halostagnicola larsenii XH-48</name>
    <dbReference type="NCBI Taxonomy" id="797299"/>
    <lineage>
        <taxon>Archaea</taxon>
        <taxon>Methanobacteriati</taxon>
        <taxon>Methanobacteriota</taxon>
        <taxon>Stenosarchaea group</taxon>
        <taxon>Halobacteria</taxon>
        <taxon>Halobacteriales</taxon>
        <taxon>Natrialbaceae</taxon>
        <taxon>Halostagnicola</taxon>
    </lineage>
</organism>
<keyword evidence="2" id="KW-0472">Membrane</keyword>
<dbReference type="AlphaFoldDB" id="W0JQ29"/>
<keyword evidence="5" id="KW-1185">Reference proteome</keyword>
<feature type="region of interest" description="Disordered" evidence="1">
    <location>
        <begin position="1"/>
        <end position="29"/>
    </location>
</feature>
<sequence>MSIETANPSHRSDEPADSPPSPESGGFSSDMIFHILQTSRRRETIRYLLDADGPVKMRDVAEHVAAVEHDTTVANLDSTQRQRVYIPLYQSHLPTLDEESVIDYNKSRGIVHPTDNLEVFRPHLEIRSDDRSGSQFDEEQSLQTDENPMPVLIATIANVLVASIIGGYAAMTATNVAVFLLSILGVVIVAGTALWTATQSGSRVLGAIGHLFRRRKQGS</sequence>
<evidence type="ECO:0000256" key="1">
    <source>
        <dbReference type="SAM" id="MobiDB-lite"/>
    </source>
</evidence>
<dbReference type="eggNOG" id="arCOG03828">
    <property type="taxonomic scope" value="Archaea"/>
</dbReference>
<evidence type="ECO:0000256" key="2">
    <source>
        <dbReference type="SAM" id="Phobius"/>
    </source>
</evidence>
<dbReference type="InterPro" id="IPR055768">
    <property type="entry name" value="DUF7344"/>
</dbReference>
<name>W0JQ29_9EURY</name>
<feature type="domain" description="DUF7344" evidence="3">
    <location>
        <begin position="33"/>
        <end position="111"/>
    </location>
</feature>
<dbReference type="HOGENOM" id="CLU_093378_1_0_2"/>
<evidence type="ECO:0000313" key="4">
    <source>
        <dbReference type="EMBL" id="AHF99269.1"/>
    </source>
</evidence>
<dbReference type="EMBL" id="CP007055">
    <property type="protein sequence ID" value="AHF99269.1"/>
    <property type="molecule type" value="Genomic_DNA"/>
</dbReference>
<dbReference type="RefSeq" id="WP_049952477.1">
    <property type="nucleotide sequence ID" value="NZ_CP007055.1"/>
</dbReference>